<dbReference type="EMBL" id="BAABKO010000001">
    <property type="protein sequence ID" value="GAA4767697.1"/>
    <property type="molecule type" value="Genomic_DNA"/>
</dbReference>
<dbReference type="Proteomes" id="UP001501645">
    <property type="component" value="Unassembled WGS sequence"/>
</dbReference>
<keyword evidence="2" id="KW-1185">Reference proteome</keyword>
<name>A0ABP8ZWI3_9MICO</name>
<evidence type="ECO:0000313" key="1">
    <source>
        <dbReference type="EMBL" id="GAA4767697.1"/>
    </source>
</evidence>
<sequence length="54" mass="5736">MSQEAVATTAPPRTRAIPTWQADSGREFAVSKSIAVKSRGTGTVFRMLAVSSPQ</sequence>
<evidence type="ECO:0000313" key="2">
    <source>
        <dbReference type="Proteomes" id="UP001501645"/>
    </source>
</evidence>
<proteinExistence type="predicted"/>
<comment type="caution">
    <text evidence="1">The sequence shown here is derived from an EMBL/GenBank/DDBJ whole genome shotgun (WGS) entry which is preliminary data.</text>
</comment>
<protein>
    <submittedName>
        <fullName evidence="1">Uncharacterized protein</fullName>
    </submittedName>
</protein>
<gene>
    <name evidence="1" type="ORF">GCM10023351_08920</name>
</gene>
<organism evidence="1 2">
    <name type="scientific">Microbacterium gilvum</name>
    <dbReference type="NCBI Taxonomy" id="1336204"/>
    <lineage>
        <taxon>Bacteria</taxon>
        <taxon>Bacillati</taxon>
        <taxon>Actinomycetota</taxon>
        <taxon>Actinomycetes</taxon>
        <taxon>Micrococcales</taxon>
        <taxon>Microbacteriaceae</taxon>
        <taxon>Microbacterium</taxon>
    </lineage>
</organism>
<reference evidence="2" key="1">
    <citation type="journal article" date="2019" name="Int. J. Syst. Evol. Microbiol.">
        <title>The Global Catalogue of Microorganisms (GCM) 10K type strain sequencing project: providing services to taxonomists for standard genome sequencing and annotation.</title>
        <authorList>
            <consortium name="The Broad Institute Genomics Platform"/>
            <consortium name="The Broad Institute Genome Sequencing Center for Infectious Disease"/>
            <person name="Wu L."/>
            <person name="Ma J."/>
        </authorList>
    </citation>
    <scope>NUCLEOTIDE SEQUENCE [LARGE SCALE GENOMIC DNA]</scope>
    <source>
        <strain evidence="2">JCM 18537</strain>
    </source>
</reference>
<accession>A0ABP8ZWI3</accession>